<proteinExistence type="predicted"/>
<dbReference type="RefSeq" id="WP_274982499.1">
    <property type="nucleotide sequence ID" value="NZ_CP118083.1"/>
</dbReference>
<feature type="compositionally biased region" description="Basic and acidic residues" evidence="1">
    <location>
        <begin position="135"/>
        <end position="146"/>
    </location>
</feature>
<reference evidence="2" key="1">
    <citation type="submission" date="2023-02" db="EMBL/GenBank/DDBJ databases">
        <authorList>
            <person name="Whidbey C."/>
        </authorList>
    </citation>
    <scope>NUCLEOTIDE SEQUENCE</scope>
    <source>
        <strain evidence="2">VSI11</strain>
    </source>
</reference>
<accession>A0AAX3NET4</accession>
<dbReference type="AlphaFoldDB" id="A0AAX3NET4"/>
<evidence type="ECO:0000313" key="2">
    <source>
        <dbReference type="EMBL" id="WEB53935.1"/>
    </source>
</evidence>
<gene>
    <name evidence="2" type="ORF">PUW55_06895</name>
</gene>
<sequence length="178" mass="19546">MVVLVDSNRAVKISIREWDEENTQYRPDWSADFFEVGSLQQVPDLSDCTDADLAELGLPPRAVIQLDDVVEPSGRIIDGIGTFNNDDDGFMVRDVDYCIEQANDMVAGVRDFAGDPQPNQFVDVTELDRSAYPRMVDDGRLARKDEGEEAETSETYDPASPADPLSIADPSASAAATR</sequence>
<name>A0AAX3NET4_BIFBR</name>
<dbReference type="Proteomes" id="UP001219009">
    <property type="component" value="Chromosome"/>
</dbReference>
<protein>
    <submittedName>
        <fullName evidence="2">Uncharacterized protein</fullName>
    </submittedName>
</protein>
<dbReference type="EMBL" id="CP118083">
    <property type="protein sequence ID" value="WEB53935.1"/>
    <property type="molecule type" value="Genomic_DNA"/>
</dbReference>
<organism evidence="2 3">
    <name type="scientific">Bifidobacterium breve</name>
    <dbReference type="NCBI Taxonomy" id="1685"/>
    <lineage>
        <taxon>Bacteria</taxon>
        <taxon>Bacillati</taxon>
        <taxon>Actinomycetota</taxon>
        <taxon>Actinomycetes</taxon>
        <taxon>Bifidobacteriales</taxon>
        <taxon>Bifidobacteriaceae</taxon>
        <taxon>Bifidobacterium</taxon>
    </lineage>
</organism>
<evidence type="ECO:0000313" key="3">
    <source>
        <dbReference type="Proteomes" id="UP001219009"/>
    </source>
</evidence>
<evidence type="ECO:0000256" key="1">
    <source>
        <dbReference type="SAM" id="MobiDB-lite"/>
    </source>
</evidence>
<feature type="region of interest" description="Disordered" evidence="1">
    <location>
        <begin position="135"/>
        <end position="178"/>
    </location>
</feature>